<protein>
    <recommendedName>
        <fullName evidence="3">CCHC-type domain-containing protein</fullName>
    </recommendedName>
</protein>
<gene>
    <name evidence="4" type="ORF">TWF481_011776</name>
</gene>
<feature type="compositionally biased region" description="Polar residues" evidence="2">
    <location>
        <begin position="128"/>
        <end position="138"/>
    </location>
</feature>
<proteinExistence type="predicted"/>
<evidence type="ECO:0000259" key="3">
    <source>
        <dbReference type="PROSITE" id="PS50158"/>
    </source>
</evidence>
<feature type="compositionally biased region" description="Basic and acidic residues" evidence="2">
    <location>
        <begin position="24"/>
        <end position="34"/>
    </location>
</feature>
<keyword evidence="5" id="KW-1185">Reference proteome</keyword>
<accession>A0AAV9VV96</accession>
<dbReference type="EMBL" id="JAVHJL010000009">
    <property type="protein sequence ID" value="KAK6497367.1"/>
    <property type="molecule type" value="Genomic_DNA"/>
</dbReference>
<feature type="compositionally biased region" description="Polar residues" evidence="2">
    <location>
        <begin position="522"/>
        <end position="540"/>
    </location>
</feature>
<name>A0AAV9VV96_9PEZI</name>
<evidence type="ECO:0000256" key="1">
    <source>
        <dbReference type="PROSITE-ProRule" id="PRU00047"/>
    </source>
</evidence>
<keyword evidence="1" id="KW-0862">Zinc</keyword>
<dbReference type="InterPro" id="IPR036875">
    <property type="entry name" value="Znf_CCHC_sf"/>
</dbReference>
<keyword evidence="1" id="KW-0863">Zinc-finger</keyword>
<organism evidence="4 5">
    <name type="scientific">Arthrobotrys musiformis</name>
    <dbReference type="NCBI Taxonomy" id="47236"/>
    <lineage>
        <taxon>Eukaryota</taxon>
        <taxon>Fungi</taxon>
        <taxon>Dikarya</taxon>
        <taxon>Ascomycota</taxon>
        <taxon>Pezizomycotina</taxon>
        <taxon>Orbiliomycetes</taxon>
        <taxon>Orbiliales</taxon>
        <taxon>Orbiliaceae</taxon>
        <taxon>Arthrobotrys</taxon>
    </lineage>
</organism>
<dbReference type="Proteomes" id="UP001370758">
    <property type="component" value="Unassembled WGS sequence"/>
</dbReference>
<feature type="compositionally biased region" description="Basic and acidic residues" evidence="2">
    <location>
        <begin position="299"/>
        <end position="313"/>
    </location>
</feature>
<sequence length="941" mass="104781">MALETSPENRGGPPAMKRSHFIRIQRERYSEDLPLRIPEPTARPDDTPQQPNPPKKRLCLAPSNQAPHQNPTRRIPRGSNHAKVSHSRAPASGNVQGQSNGHMAIRKPNVKDILTQLEESYQDRRGPTLSQPRTSTRIQRAPAPAPGPIPKEAPSSSTEIQRLGKHFRSSSTRGPRAEDPIRMGRYLHSNNPSAMEAKCKSTNQFDFHAYRKAIKPAKIFTYCDQCKGVVANCPLCGMMMAAGETMPERPSAHEMIRQNSQYYAKIFNFEDKIKPTTKPPKNKREPTRPPVTRLSLYPDGKRPDWDTPPEKGPEYTSWNPYETPVQTSLWDEATAPQAPTPEAPKTKKPILAAQRPKDKISEPFLRQRPESNTGKVVCFKCWDYGHVSKDCPKGYATNVEEQEIRRVLKPFHLVPAWEAILRGSTIEPMTVEEALRRKTLLDLDKPPNGEAHKEDGRIPDEVTRLLSASPKSAQAEAASCRNAPVSMMAMAPKIESESINHTPDSSSESERFAITEAEGASDLSTAGLSSSKIPSDSFFQPDNARYKPVSKGVADQTVKKLSPITKIPNEIITTIIRMLLENDTPTTRQPMLPVYEEESSLKNRNLQLDSVRKINTLWRSLCQSELYRSVPMTSSRTLRQFADCVARYPNLSKLVKEVKIYIPFVSVDGWTPSGATDEKFTITMSAKCLSLIIAACPNLSRLDASFAGVLQSLSYLTKAHSAITHLSLDDWLPRKNDFKNLGKSVSRFPKLQLLQLEAHYERPAEWRRFSIIAGDFLNRGVLLTSIGFKDFPIHDEFLEKALPNFPSLRTLQIERCPGVSPKGLANTIMNLESPRLSTLVFVGFKTEANGCHTGGESAHLCEAIATKLGSCLTNLTLISVPVCEKLGSSSSNWSQLQALIIGRNEFQGCELDTAEADIQKAMAVSGLFNLQVGSFIFYGVR</sequence>
<comment type="caution">
    <text evidence="4">The sequence shown here is derived from an EMBL/GenBank/DDBJ whole genome shotgun (WGS) entry which is preliminary data.</text>
</comment>
<evidence type="ECO:0000256" key="2">
    <source>
        <dbReference type="SAM" id="MobiDB-lite"/>
    </source>
</evidence>
<dbReference type="GO" id="GO:0003676">
    <property type="term" value="F:nucleic acid binding"/>
    <property type="evidence" value="ECO:0007669"/>
    <property type="project" value="InterPro"/>
</dbReference>
<reference evidence="4 5" key="1">
    <citation type="submission" date="2023-08" db="EMBL/GenBank/DDBJ databases">
        <authorList>
            <person name="Palmer J.M."/>
        </authorList>
    </citation>
    <scope>NUCLEOTIDE SEQUENCE [LARGE SCALE GENOMIC DNA]</scope>
    <source>
        <strain evidence="4 5">TWF481</strain>
    </source>
</reference>
<dbReference type="GO" id="GO:0008270">
    <property type="term" value="F:zinc ion binding"/>
    <property type="evidence" value="ECO:0007669"/>
    <property type="project" value="UniProtKB-KW"/>
</dbReference>
<dbReference type="Gene3D" id="3.80.10.10">
    <property type="entry name" value="Ribonuclease Inhibitor"/>
    <property type="match status" value="1"/>
</dbReference>
<feature type="compositionally biased region" description="Polar residues" evidence="2">
    <location>
        <begin position="62"/>
        <end position="72"/>
    </location>
</feature>
<dbReference type="SUPFAM" id="SSF52047">
    <property type="entry name" value="RNI-like"/>
    <property type="match status" value="1"/>
</dbReference>
<feature type="region of interest" description="Disordered" evidence="2">
    <location>
        <begin position="273"/>
        <end position="320"/>
    </location>
</feature>
<dbReference type="Gene3D" id="4.10.60.10">
    <property type="entry name" value="Zinc finger, CCHC-type"/>
    <property type="match status" value="1"/>
</dbReference>
<feature type="region of interest" description="Disordered" evidence="2">
    <location>
        <begin position="119"/>
        <end position="157"/>
    </location>
</feature>
<dbReference type="InterPro" id="IPR001878">
    <property type="entry name" value="Znf_CCHC"/>
</dbReference>
<evidence type="ECO:0000313" key="5">
    <source>
        <dbReference type="Proteomes" id="UP001370758"/>
    </source>
</evidence>
<dbReference type="SMART" id="SM00343">
    <property type="entry name" value="ZnF_C2HC"/>
    <property type="match status" value="1"/>
</dbReference>
<evidence type="ECO:0000313" key="4">
    <source>
        <dbReference type="EMBL" id="KAK6497367.1"/>
    </source>
</evidence>
<feature type="region of interest" description="Disordered" evidence="2">
    <location>
        <begin position="519"/>
        <end position="541"/>
    </location>
</feature>
<dbReference type="PROSITE" id="PS50158">
    <property type="entry name" value="ZF_CCHC"/>
    <property type="match status" value="1"/>
</dbReference>
<dbReference type="SUPFAM" id="SSF57756">
    <property type="entry name" value="Retrovirus zinc finger-like domains"/>
    <property type="match status" value="1"/>
</dbReference>
<dbReference type="AlphaFoldDB" id="A0AAV9VV96"/>
<feature type="region of interest" description="Disordered" evidence="2">
    <location>
        <begin position="1"/>
        <end position="105"/>
    </location>
</feature>
<feature type="domain" description="CCHC-type" evidence="3">
    <location>
        <begin position="378"/>
        <end position="393"/>
    </location>
</feature>
<keyword evidence="1" id="KW-0479">Metal-binding</keyword>
<dbReference type="InterPro" id="IPR032675">
    <property type="entry name" value="LRR_dom_sf"/>
</dbReference>